<sequence length="70" mass="7987">MPEQQLQDAALEIQMLIIRKRKERGWSQKELGKHIGESEAEVSRAVNGTLTPKAIAVRQKIYSILDIKED</sequence>
<dbReference type="RefSeq" id="WP_054651221.1">
    <property type="nucleotide sequence ID" value="NZ_AZFJ01000003.1"/>
</dbReference>
<protein>
    <recommendedName>
        <fullName evidence="1">HTH cro/C1-type domain-containing protein</fullName>
    </recommendedName>
</protein>
<organism evidence="2 3">
    <name type="scientific">Lacticaseibacillus pantheris DSM 15945 = JCM 12539 = NBRC 106106</name>
    <dbReference type="NCBI Taxonomy" id="1423783"/>
    <lineage>
        <taxon>Bacteria</taxon>
        <taxon>Bacillati</taxon>
        <taxon>Bacillota</taxon>
        <taxon>Bacilli</taxon>
        <taxon>Lactobacillales</taxon>
        <taxon>Lactobacillaceae</taxon>
        <taxon>Lacticaseibacillus</taxon>
    </lineage>
</organism>
<dbReference type="CDD" id="cd00093">
    <property type="entry name" value="HTH_XRE"/>
    <property type="match status" value="1"/>
</dbReference>
<dbReference type="Gene3D" id="1.10.260.40">
    <property type="entry name" value="lambda repressor-like DNA-binding domains"/>
    <property type="match status" value="1"/>
</dbReference>
<reference evidence="2 3" key="1">
    <citation type="journal article" date="2015" name="Genome Announc.">
        <title>Expanding the biotechnology potential of lactobacilli through comparative genomics of 213 strains and associated genera.</title>
        <authorList>
            <person name="Sun Z."/>
            <person name="Harris H.M."/>
            <person name="McCann A."/>
            <person name="Guo C."/>
            <person name="Argimon S."/>
            <person name="Zhang W."/>
            <person name="Yang X."/>
            <person name="Jeffery I.B."/>
            <person name="Cooney J.C."/>
            <person name="Kagawa T.F."/>
            <person name="Liu W."/>
            <person name="Song Y."/>
            <person name="Salvetti E."/>
            <person name="Wrobel A."/>
            <person name="Rasinkangas P."/>
            <person name="Parkhill J."/>
            <person name="Rea M.C."/>
            <person name="O'Sullivan O."/>
            <person name="Ritari J."/>
            <person name="Douillard F.P."/>
            <person name="Paul Ross R."/>
            <person name="Yang R."/>
            <person name="Briner A.E."/>
            <person name="Felis G.E."/>
            <person name="de Vos W.M."/>
            <person name="Barrangou R."/>
            <person name="Klaenhammer T.R."/>
            <person name="Caufield P.W."/>
            <person name="Cui Y."/>
            <person name="Zhang H."/>
            <person name="O'Toole P.W."/>
        </authorList>
    </citation>
    <scope>NUCLEOTIDE SEQUENCE [LARGE SCALE GENOMIC DNA]</scope>
    <source>
        <strain evidence="2 3">DSM 15945</strain>
    </source>
</reference>
<dbReference type="Proteomes" id="UP000051922">
    <property type="component" value="Unassembled WGS sequence"/>
</dbReference>
<proteinExistence type="predicted"/>
<name>A0A0R1UC54_9LACO</name>
<dbReference type="GO" id="GO:0003677">
    <property type="term" value="F:DNA binding"/>
    <property type="evidence" value="ECO:0007669"/>
    <property type="project" value="InterPro"/>
</dbReference>
<dbReference type="AlphaFoldDB" id="A0A0R1UC54"/>
<dbReference type="Pfam" id="PF01381">
    <property type="entry name" value="HTH_3"/>
    <property type="match status" value="1"/>
</dbReference>
<dbReference type="InterPro" id="IPR001387">
    <property type="entry name" value="Cro/C1-type_HTH"/>
</dbReference>
<keyword evidence="3" id="KW-1185">Reference proteome</keyword>
<comment type="caution">
    <text evidence="2">The sequence shown here is derived from an EMBL/GenBank/DDBJ whole genome shotgun (WGS) entry which is preliminary data.</text>
</comment>
<evidence type="ECO:0000259" key="1">
    <source>
        <dbReference type="PROSITE" id="PS50943"/>
    </source>
</evidence>
<feature type="domain" description="HTH cro/C1-type" evidence="1">
    <location>
        <begin position="17"/>
        <end position="54"/>
    </location>
</feature>
<dbReference type="STRING" id="1423783.FC50_GL002354"/>
<evidence type="ECO:0000313" key="3">
    <source>
        <dbReference type="Proteomes" id="UP000051922"/>
    </source>
</evidence>
<dbReference type="OrthoDB" id="2309397at2"/>
<dbReference type="PATRIC" id="fig|1423783.4.peg.2418"/>
<dbReference type="PROSITE" id="PS50943">
    <property type="entry name" value="HTH_CROC1"/>
    <property type="match status" value="1"/>
</dbReference>
<gene>
    <name evidence="2" type="ORF">FC50_GL002354</name>
</gene>
<dbReference type="InterPro" id="IPR010982">
    <property type="entry name" value="Lambda_DNA-bd_dom_sf"/>
</dbReference>
<dbReference type="SUPFAM" id="SSF47413">
    <property type="entry name" value="lambda repressor-like DNA-binding domains"/>
    <property type="match status" value="1"/>
</dbReference>
<evidence type="ECO:0000313" key="2">
    <source>
        <dbReference type="EMBL" id="KRL88595.1"/>
    </source>
</evidence>
<accession>A0A0R1UC54</accession>
<dbReference type="EMBL" id="AZFJ01000003">
    <property type="protein sequence ID" value="KRL88595.1"/>
    <property type="molecule type" value="Genomic_DNA"/>
</dbReference>